<dbReference type="AlphaFoldDB" id="A0A816WRG6"/>
<evidence type="ECO:0008006" key="4">
    <source>
        <dbReference type="Google" id="ProtNLM"/>
    </source>
</evidence>
<evidence type="ECO:0000313" key="3">
    <source>
        <dbReference type="Proteomes" id="UP000663856"/>
    </source>
</evidence>
<name>A0A816WRG6_9BILA</name>
<dbReference type="EMBL" id="CAJNRF010012090">
    <property type="protein sequence ID" value="CAF2137505.1"/>
    <property type="molecule type" value="Genomic_DNA"/>
</dbReference>
<dbReference type="GO" id="GO:0009451">
    <property type="term" value="P:RNA modification"/>
    <property type="evidence" value="ECO:0007669"/>
    <property type="project" value="InterPro"/>
</dbReference>
<dbReference type="InterPro" id="IPR011990">
    <property type="entry name" value="TPR-like_helical_dom_sf"/>
</dbReference>
<dbReference type="GO" id="GO:0003723">
    <property type="term" value="F:RNA binding"/>
    <property type="evidence" value="ECO:0007669"/>
    <property type="project" value="InterPro"/>
</dbReference>
<feature type="repeat" description="PPR" evidence="1">
    <location>
        <begin position="33"/>
        <end position="63"/>
    </location>
</feature>
<protein>
    <recommendedName>
        <fullName evidence="4">Pentatricopeptide repeat-containing protein</fullName>
    </recommendedName>
</protein>
<evidence type="ECO:0000256" key="1">
    <source>
        <dbReference type="PROSITE-ProRule" id="PRU00708"/>
    </source>
</evidence>
<reference evidence="2" key="1">
    <citation type="submission" date="2021-02" db="EMBL/GenBank/DDBJ databases">
        <authorList>
            <person name="Nowell W R."/>
        </authorList>
    </citation>
    <scope>NUCLEOTIDE SEQUENCE</scope>
</reference>
<dbReference type="PROSITE" id="PS51375">
    <property type="entry name" value="PPR"/>
    <property type="match status" value="1"/>
</dbReference>
<evidence type="ECO:0000313" key="2">
    <source>
        <dbReference type="EMBL" id="CAF2137505.1"/>
    </source>
</evidence>
<dbReference type="NCBIfam" id="TIGR00756">
    <property type="entry name" value="PPR"/>
    <property type="match status" value="1"/>
</dbReference>
<dbReference type="Gene3D" id="1.25.40.10">
    <property type="entry name" value="Tetratricopeptide repeat domain"/>
    <property type="match status" value="2"/>
</dbReference>
<organism evidence="2 3">
    <name type="scientific">Rotaria magnacalcarata</name>
    <dbReference type="NCBI Taxonomy" id="392030"/>
    <lineage>
        <taxon>Eukaryota</taxon>
        <taxon>Metazoa</taxon>
        <taxon>Spiralia</taxon>
        <taxon>Gnathifera</taxon>
        <taxon>Rotifera</taxon>
        <taxon>Eurotatoria</taxon>
        <taxon>Bdelloidea</taxon>
        <taxon>Philodinida</taxon>
        <taxon>Philodinidae</taxon>
        <taxon>Rotaria</taxon>
    </lineage>
</organism>
<feature type="non-terminal residue" evidence="2">
    <location>
        <position position="238"/>
    </location>
</feature>
<dbReference type="Proteomes" id="UP000663856">
    <property type="component" value="Unassembled WGS sequence"/>
</dbReference>
<dbReference type="InterPro" id="IPR002885">
    <property type="entry name" value="PPR_rpt"/>
</dbReference>
<proteinExistence type="predicted"/>
<gene>
    <name evidence="2" type="ORF">WKI299_LOCUS27647</name>
</gene>
<comment type="caution">
    <text evidence="2">The sequence shown here is derived from an EMBL/GenBank/DDBJ whole genome shotgun (WGS) entry which is preliminary data.</text>
</comment>
<dbReference type="PANTHER" id="PTHR47926">
    <property type="entry name" value="PENTATRICOPEPTIDE REPEAT-CONTAINING PROTEIN"/>
    <property type="match status" value="1"/>
</dbReference>
<dbReference type="Pfam" id="PF01535">
    <property type="entry name" value="PPR"/>
    <property type="match status" value="4"/>
</dbReference>
<accession>A0A816WRG6</accession>
<feature type="non-terminal residue" evidence="2">
    <location>
        <position position="1"/>
    </location>
</feature>
<sequence length="238" mass="26928">NKIRIQTALIDMWGKCGSIEKAKNVFNLVVDRDTITYNAMINAFALNGMGSQAVELYREMPNNLRDHVSQICVLNACSHAGLLHEARTIFNEISLKTESIITTMVDCLSRLFMFDEAQKLIEDYEKTNTPSLSLLSGARNNRNSILSEKIYKRMKTLFPNAKESLAAGVVLLSNIYSSLGKHEEAKNFRSDQIEELRVKVKVGLSWTEIKGHMVQLKAHDHSHPQSTEIYAKIDRLKS</sequence>
<dbReference type="InterPro" id="IPR046960">
    <property type="entry name" value="PPR_At4g14850-like_plant"/>
</dbReference>